<dbReference type="AlphaFoldDB" id="K8XK55"/>
<dbReference type="GO" id="GO:0046872">
    <property type="term" value="F:metal ion binding"/>
    <property type="evidence" value="ECO:0007669"/>
    <property type="project" value="InterPro"/>
</dbReference>
<dbReference type="InterPro" id="IPR052032">
    <property type="entry name" value="ATP-dep_AA_Ligase"/>
</dbReference>
<accession>K8XK55</accession>
<keyword evidence="2 4" id="KW-0547">Nucleotide-binding</keyword>
<proteinExistence type="predicted"/>
<dbReference type="PROSITE" id="PS50975">
    <property type="entry name" value="ATP_GRASP"/>
    <property type="match status" value="1"/>
</dbReference>
<dbReference type="GO" id="GO:0016874">
    <property type="term" value="F:ligase activity"/>
    <property type="evidence" value="ECO:0007669"/>
    <property type="project" value="UniProtKB-KW"/>
</dbReference>
<name>K8XK55_RHOOP</name>
<feature type="domain" description="ATP-grasp" evidence="5">
    <location>
        <begin position="127"/>
        <end position="320"/>
    </location>
</feature>
<dbReference type="SUPFAM" id="SSF56059">
    <property type="entry name" value="Glutathione synthetase ATP-binding domain-like"/>
    <property type="match status" value="1"/>
</dbReference>
<protein>
    <recommendedName>
        <fullName evidence="5">ATP-grasp domain-containing protein</fullName>
    </recommendedName>
</protein>
<comment type="caution">
    <text evidence="6">The sequence shown here is derived from an EMBL/GenBank/DDBJ whole genome shotgun (WGS) entry which is preliminary data.</text>
</comment>
<evidence type="ECO:0000256" key="4">
    <source>
        <dbReference type="PROSITE-ProRule" id="PRU00409"/>
    </source>
</evidence>
<dbReference type="GO" id="GO:0005524">
    <property type="term" value="F:ATP binding"/>
    <property type="evidence" value="ECO:0007669"/>
    <property type="project" value="UniProtKB-UniRule"/>
</dbReference>
<dbReference type="Proteomes" id="UP000005951">
    <property type="component" value="Unassembled WGS sequence"/>
</dbReference>
<evidence type="ECO:0000256" key="2">
    <source>
        <dbReference type="ARBA" id="ARBA00022741"/>
    </source>
</evidence>
<organism evidence="6 7">
    <name type="scientific">Rhodococcus opacus M213</name>
    <dbReference type="NCBI Taxonomy" id="1129896"/>
    <lineage>
        <taxon>Bacteria</taxon>
        <taxon>Bacillati</taxon>
        <taxon>Actinomycetota</taxon>
        <taxon>Actinomycetes</taxon>
        <taxon>Mycobacteriales</taxon>
        <taxon>Nocardiaceae</taxon>
        <taxon>Rhodococcus</taxon>
    </lineage>
</organism>
<dbReference type="PANTHER" id="PTHR43585">
    <property type="entry name" value="FUMIPYRROLE BIOSYNTHESIS PROTEIN C"/>
    <property type="match status" value="1"/>
</dbReference>
<keyword evidence="1" id="KW-0436">Ligase</keyword>
<dbReference type="Gene3D" id="3.30.470.20">
    <property type="entry name" value="ATP-grasp fold, B domain"/>
    <property type="match status" value="1"/>
</dbReference>
<dbReference type="InterPro" id="IPR011761">
    <property type="entry name" value="ATP-grasp"/>
</dbReference>
<keyword evidence="3 4" id="KW-0067">ATP-binding</keyword>
<dbReference type="EMBL" id="AJYC02000102">
    <property type="protein sequence ID" value="EKT78662.1"/>
    <property type="molecule type" value="Genomic_DNA"/>
</dbReference>
<gene>
    <name evidence="6" type="ORF">WSS_A31680</name>
</gene>
<evidence type="ECO:0000259" key="5">
    <source>
        <dbReference type="PROSITE" id="PS50975"/>
    </source>
</evidence>
<evidence type="ECO:0000256" key="3">
    <source>
        <dbReference type="ARBA" id="ARBA00022840"/>
    </source>
</evidence>
<dbReference type="PANTHER" id="PTHR43585:SF2">
    <property type="entry name" value="ATP-GRASP ENZYME FSQD"/>
    <property type="match status" value="1"/>
</dbReference>
<evidence type="ECO:0000313" key="6">
    <source>
        <dbReference type="EMBL" id="EKT78662.1"/>
    </source>
</evidence>
<reference evidence="6 7" key="1">
    <citation type="journal article" date="2013" name="Genome Announc.">
        <title>Draft Genome Sequence of Rhodococcus opacus Strain M213 Shows a Diverse Catabolic Potential.</title>
        <authorList>
            <person name="Pathak A."/>
            <person name="Green S.J."/>
            <person name="Ogram A."/>
            <person name="Chauhan A."/>
        </authorList>
    </citation>
    <scope>NUCLEOTIDE SEQUENCE [LARGE SCALE GENOMIC DNA]</scope>
    <source>
        <strain evidence="6 7">M213</strain>
    </source>
</reference>
<evidence type="ECO:0000313" key="7">
    <source>
        <dbReference type="Proteomes" id="UP000005951"/>
    </source>
</evidence>
<evidence type="ECO:0000256" key="1">
    <source>
        <dbReference type="ARBA" id="ARBA00022598"/>
    </source>
</evidence>
<sequence>MKVHFAERYSIQRGLLMKLLILHRVPYSFIEYHRVIDHGIHDVVYVGSSAQLATVPPDLPCTRVERPGRAGLAEEVRTLFSPDDAFDRVISVSQYEMMEAAQIRRSLGIEGVSPEQVHIVNDKIAMKAAVAGCGLRVPRFVRCDEALTASSADVTPWAGKTVLKPLDGTASKDVVVFATYADAGSAILNHPTGLEDWDPERFQLEEYVEGPIFHFDGVMLAGAPVAIVASRYLGTCLEFAQGVPQGSIQVDDDGGRCKVAVEYLRAVGIDNGPFHLEMIEAADGMVFLEVGARPGGGHIKETFRLATGIDLVAAGLACNLDWSPLEINPLKRWFESTASSTVYGDFMFPGHLLPSRYCAISGGERFQAHPDVVRWKELDAGASLPETVSYFDFELPVSGIVAGRSSSEVTSLIREILTTVQVVPIEQPTQCPTPG</sequence>